<dbReference type="EMBL" id="CP015225">
    <property type="protein sequence ID" value="AMZ71539.1"/>
    <property type="molecule type" value="Genomic_DNA"/>
</dbReference>
<proteinExistence type="predicted"/>
<sequence>MRRHNDGGSLVSGLLEALPRVMAKLRVDTCGGFVQDQQIGLQREKRKGEKPTFLTITTDSRFFFPNFFIAFNEFRAPFGYFA</sequence>
<protein>
    <submittedName>
        <fullName evidence="1">Uncharacterized protein</fullName>
    </submittedName>
</protein>
<reference evidence="2" key="1">
    <citation type="submission" date="2016-04" db="EMBL/GenBank/DDBJ databases">
        <authorList>
            <person name="Ray J."/>
            <person name="Price M."/>
            <person name="Deutschbauer A."/>
        </authorList>
    </citation>
    <scope>NUCLEOTIDE SEQUENCE [LARGE SCALE GENOMIC DNA]</scope>
    <source>
        <strain evidence="2">FW300-N2E2</strain>
    </source>
</reference>
<dbReference type="AntiFam" id="ANF00142">
    <property type="entry name" value="Shadow ORF (opposite yadG)"/>
</dbReference>
<name>A0A159ZX20_PSEFL</name>
<reference evidence="1 2" key="2">
    <citation type="journal article" date="2018" name="Nature">
        <title>Mutant phenotypes for thousands of bacterial genes of unknown function.</title>
        <authorList>
            <person name="Price M.N."/>
            <person name="Wetmore K.M."/>
            <person name="Waters R.J."/>
            <person name="Callaghan M."/>
            <person name="Ray J."/>
            <person name="Liu H."/>
            <person name="Kuehl J.V."/>
            <person name="Melnyk R.A."/>
            <person name="Lamson J.S."/>
            <person name="Suh Y."/>
            <person name="Carlson H.K."/>
            <person name="Esquivel Z."/>
            <person name="Sadeeshkumar H."/>
            <person name="Chakraborty R."/>
            <person name="Zane G.M."/>
            <person name="Rubin B.E."/>
            <person name="Wall J.D."/>
            <person name="Visel A."/>
            <person name="Bristow J."/>
            <person name="Blow M.J."/>
            <person name="Arkin A.P."/>
            <person name="Deutschbauer A.M."/>
        </authorList>
    </citation>
    <scope>NUCLEOTIDE SEQUENCE [LARGE SCALE GENOMIC DNA]</scope>
    <source>
        <strain evidence="1 2">FW300-N2E2</strain>
    </source>
</reference>
<accession>A0A159ZX20</accession>
<gene>
    <name evidence="1" type="ORF">TK06_10720</name>
</gene>
<evidence type="ECO:0000313" key="1">
    <source>
        <dbReference type="EMBL" id="AMZ71539.1"/>
    </source>
</evidence>
<evidence type="ECO:0000313" key="2">
    <source>
        <dbReference type="Proteomes" id="UP000076083"/>
    </source>
</evidence>
<dbReference type="AlphaFoldDB" id="A0A159ZX20"/>
<organism evidence="1 2">
    <name type="scientific">Pseudomonas fluorescens</name>
    <dbReference type="NCBI Taxonomy" id="294"/>
    <lineage>
        <taxon>Bacteria</taxon>
        <taxon>Pseudomonadati</taxon>
        <taxon>Pseudomonadota</taxon>
        <taxon>Gammaproteobacteria</taxon>
        <taxon>Pseudomonadales</taxon>
        <taxon>Pseudomonadaceae</taxon>
        <taxon>Pseudomonas</taxon>
    </lineage>
</organism>
<dbReference type="Proteomes" id="UP000076083">
    <property type="component" value="Chromosome"/>
</dbReference>